<dbReference type="Proteomes" id="UP000554286">
    <property type="component" value="Unassembled WGS sequence"/>
</dbReference>
<dbReference type="RefSeq" id="WP_184044535.1">
    <property type="nucleotide sequence ID" value="NZ_JACIGK010000012.1"/>
</dbReference>
<sequence length="177" mass="18426">MRPWLVTDKHARRPRPHTAVAGAVREVITFRDPLTPVPLGEALARAFLGNPSFVVIAPDGTRTDGDAPPVRLPEETLRRLHAAVAPTAAPAADAATDTPGTRAAPAALPPGVVIARVTDLDRRGAIRLANILAGEARLGPQATRAEAEAFLTEITAVEPVVIAEALAGLEADRVGDA</sequence>
<comment type="caution">
    <text evidence="1">The sequence shown here is derived from an EMBL/GenBank/DDBJ whole genome shotgun (WGS) entry which is preliminary data.</text>
</comment>
<dbReference type="EMBL" id="JACIGK010000012">
    <property type="protein sequence ID" value="MBB4266303.1"/>
    <property type="molecule type" value="Genomic_DNA"/>
</dbReference>
<dbReference type="AlphaFoldDB" id="A0A7W6RD69"/>
<evidence type="ECO:0000313" key="1">
    <source>
        <dbReference type="EMBL" id="MBB4266303.1"/>
    </source>
</evidence>
<evidence type="ECO:0000313" key="2">
    <source>
        <dbReference type="Proteomes" id="UP000554286"/>
    </source>
</evidence>
<organism evidence="1 2">
    <name type="scientific">Roseospira visakhapatnamensis</name>
    <dbReference type="NCBI Taxonomy" id="390880"/>
    <lineage>
        <taxon>Bacteria</taxon>
        <taxon>Pseudomonadati</taxon>
        <taxon>Pseudomonadota</taxon>
        <taxon>Alphaproteobacteria</taxon>
        <taxon>Rhodospirillales</taxon>
        <taxon>Rhodospirillaceae</taxon>
        <taxon>Roseospira</taxon>
    </lineage>
</organism>
<gene>
    <name evidence="1" type="ORF">GGD89_001934</name>
</gene>
<keyword evidence="2" id="KW-1185">Reference proteome</keyword>
<protein>
    <submittedName>
        <fullName evidence="1">Uncharacterized protein</fullName>
    </submittedName>
</protein>
<proteinExistence type="predicted"/>
<name>A0A7W6RD69_9PROT</name>
<reference evidence="1 2" key="1">
    <citation type="submission" date="2020-08" db="EMBL/GenBank/DDBJ databases">
        <title>Genome sequencing of Purple Non-Sulfur Bacteria from various extreme environments.</title>
        <authorList>
            <person name="Mayer M."/>
        </authorList>
    </citation>
    <scope>NUCLEOTIDE SEQUENCE [LARGE SCALE GENOMIC DNA]</scope>
    <source>
        <strain evidence="1 2">JA131</strain>
    </source>
</reference>
<accession>A0A7W6RD69</accession>